<dbReference type="PANTHER" id="PTHR42872:SF6">
    <property type="entry name" value="PROTEIN-GLUTAMATE METHYLESTERASE_PROTEIN-GLUTAMINE GLUTAMINASE"/>
    <property type="match status" value="1"/>
</dbReference>
<feature type="active site" evidence="4">
    <location>
        <position position="17"/>
    </location>
</feature>
<dbReference type="GO" id="GO:0005737">
    <property type="term" value="C:cytoplasm"/>
    <property type="evidence" value="ECO:0007669"/>
    <property type="project" value="InterPro"/>
</dbReference>
<dbReference type="GO" id="GO:0008984">
    <property type="term" value="F:protein-glutamate methylesterase activity"/>
    <property type="evidence" value="ECO:0007669"/>
    <property type="project" value="UniProtKB-EC"/>
</dbReference>
<evidence type="ECO:0000256" key="1">
    <source>
        <dbReference type="ARBA" id="ARBA00022801"/>
    </source>
</evidence>
<comment type="caution">
    <text evidence="6">The sequence shown here is derived from an EMBL/GenBank/DDBJ whole genome shotgun (WGS) entry which is preliminary data.</text>
</comment>
<keyword evidence="4" id="KW-0145">Chemotaxis</keyword>
<organism evidence="6 7">
    <name type="scientific">Neolewinella marina</name>
    <dbReference type="NCBI Taxonomy" id="438751"/>
    <lineage>
        <taxon>Bacteria</taxon>
        <taxon>Pseudomonadati</taxon>
        <taxon>Bacteroidota</taxon>
        <taxon>Saprospiria</taxon>
        <taxon>Saprospirales</taxon>
        <taxon>Lewinellaceae</taxon>
        <taxon>Neolewinella</taxon>
    </lineage>
</organism>
<dbReference type="EC" id="3.1.1.61" evidence="2"/>
<dbReference type="Pfam" id="PF01339">
    <property type="entry name" value="CheB_methylest"/>
    <property type="match status" value="1"/>
</dbReference>
<feature type="active site" evidence="4">
    <location>
        <position position="136"/>
    </location>
</feature>
<protein>
    <recommendedName>
        <fullName evidence="2">protein-glutamate methylesterase</fullName>
        <ecNumber evidence="2">3.1.1.61</ecNumber>
    </recommendedName>
</protein>
<dbReference type="GO" id="GO:0006935">
    <property type="term" value="P:chemotaxis"/>
    <property type="evidence" value="ECO:0007669"/>
    <property type="project" value="UniProtKB-UniRule"/>
</dbReference>
<dbReference type="PROSITE" id="PS50122">
    <property type="entry name" value="CHEB"/>
    <property type="match status" value="1"/>
</dbReference>
<dbReference type="InterPro" id="IPR035909">
    <property type="entry name" value="CheB_C"/>
</dbReference>
<evidence type="ECO:0000256" key="3">
    <source>
        <dbReference type="ARBA" id="ARBA00048267"/>
    </source>
</evidence>
<dbReference type="RefSeq" id="WP_099105075.1">
    <property type="nucleotide sequence ID" value="NZ_JAATJF010000001.1"/>
</dbReference>
<dbReference type="InterPro" id="IPR011247">
    <property type="entry name" value="Chemotax_prot-Glu_Me-esterase"/>
</dbReference>
<reference evidence="6 7" key="1">
    <citation type="submission" date="2017-10" db="EMBL/GenBank/DDBJ databases">
        <title>The draft genome sequence of Lewinella marina KCTC 32374.</title>
        <authorList>
            <person name="Wang K."/>
        </authorList>
    </citation>
    <scope>NUCLEOTIDE SEQUENCE [LARGE SCALE GENOMIC DNA]</scope>
    <source>
        <strain evidence="6 7">MKG-38</strain>
    </source>
</reference>
<evidence type="ECO:0000259" key="5">
    <source>
        <dbReference type="PROSITE" id="PS50122"/>
    </source>
</evidence>
<evidence type="ECO:0000256" key="4">
    <source>
        <dbReference type="PROSITE-ProRule" id="PRU00050"/>
    </source>
</evidence>
<dbReference type="PANTHER" id="PTHR42872">
    <property type="entry name" value="PROTEIN-GLUTAMATE METHYLESTERASE/PROTEIN-GLUTAMINE GLUTAMINASE"/>
    <property type="match status" value="1"/>
</dbReference>
<dbReference type="OrthoDB" id="1524092at2"/>
<evidence type="ECO:0000313" key="7">
    <source>
        <dbReference type="Proteomes" id="UP000226437"/>
    </source>
</evidence>
<comment type="catalytic activity">
    <reaction evidence="3">
        <text>[protein]-L-glutamate 5-O-methyl ester + H2O = L-glutamyl-[protein] + methanol + H(+)</text>
        <dbReference type="Rhea" id="RHEA:23236"/>
        <dbReference type="Rhea" id="RHEA-COMP:10208"/>
        <dbReference type="Rhea" id="RHEA-COMP:10311"/>
        <dbReference type="ChEBI" id="CHEBI:15377"/>
        <dbReference type="ChEBI" id="CHEBI:15378"/>
        <dbReference type="ChEBI" id="CHEBI:17790"/>
        <dbReference type="ChEBI" id="CHEBI:29973"/>
        <dbReference type="ChEBI" id="CHEBI:82795"/>
        <dbReference type="EC" id="3.1.1.61"/>
    </reaction>
</comment>
<dbReference type="AlphaFoldDB" id="A0A2G0CJE3"/>
<dbReference type="GO" id="GO:0000156">
    <property type="term" value="F:phosphorelay response regulator activity"/>
    <property type="evidence" value="ECO:0007669"/>
    <property type="project" value="InterPro"/>
</dbReference>
<dbReference type="Proteomes" id="UP000226437">
    <property type="component" value="Unassembled WGS sequence"/>
</dbReference>
<keyword evidence="1 4" id="KW-0378">Hydrolase</keyword>
<sequence length="201" mass="21493">MNTLSPNFRNVIVIGASAGGVEALVEVVRNLPPDLPAAVFVVQHLPARAKSNLPSILQSYTGMVVREATDGDPVQAGTIYLARPDRHLLVEGDRVGVAPGPPENRFRPAVDVLFRSAAYTYRERVIGVVLTGALSDGTSGMWMVKRCGGLAIVQDPEEASFPDMPLGVMQYTEVDHVSPLGQLGGLLGTLVRQPLVEARDI</sequence>
<evidence type="ECO:0000313" key="6">
    <source>
        <dbReference type="EMBL" id="PHL00097.1"/>
    </source>
</evidence>
<gene>
    <name evidence="6" type="ORF">CGL56_03385</name>
</gene>
<proteinExistence type="predicted"/>
<dbReference type="EMBL" id="PDLO01000001">
    <property type="protein sequence ID" value="PHL00097.1"/>
    <property type="molecule type" value="Genomic_DNA"/>
</dbReference>
<name>A0A2G0CJE3_9BACT</name>
<dbReference type="PIRSF" id="PIRSF036461">
    <property type="entry name" value="Chmtx_methlestr"/>
    <property type="match status" value="1"/>
</dbReference>
<feature type="domain" description="CheB-type methylesterase" evidence="5">
    <location>
        <begin position="6"/>
        <end position="194"/>
    </location>
</feature>
<accession>A0A2G0CJE3</accession>
<dbReference type="CDD" id="cd16433">
    <property type="entry name" value="CheB"/>
    <property type="match status" value="1"/>
</dbReference>
<feature type="active site" evidence="4">
    <location>
        <position position="44"/>
    </location>
</feature>
<keyword evidence="7" id="KW-1185">Reference proteome</keyword>
<dbReference type="Gene3D" id="3.40.50.180">
    <property type="entry name" value="Methylesterase CheB, C-terminal domain"/>
    <property type="match status" value="1"/>
</dbReference>
<dbReference type="InterPro" id="IPR000673">
    <property type="entry name" value="Sig_transdc_resp-reg_Me-estase"/>
</dbReference>
<evidence type="ECO:0000256" key="2">
    <source>
        <dbReference type="ARBA" id="ARBA00039140"/>
    </source>
</evidence>
<dbReference type="SUPFAM" id="SSF52738">
    <property type="entry name" value="Methylesterase CheB, C-terminal domain"/>
    <property type="match status" value="1"/>
</dbReference>